<comment type="subcellular location">
    <subcellularLocation>
        <location evidence="1">Cytoplasm</location>
        <location evidence="1">Cytosol</location>
    </subcellularLocation>
</comment>
<dbReference type="EC" id="2.7.4.2" evidence="3"/>
<keyword evidence="12" id="KW-0752">Steroid biosynthesis</keyword>
<organism evidence="18 19">
    <name type="scientific">Setaria digitata</name>
    <dbReference type="NCBI Taxonomy" id="48799"/>
    <lineage>
        <taxon>Eukaryota</taxon>
        <taxon>Metazoa</taxon>
        <taxon>Ecdysozoa</taxon>
        <taxon>Nematoda</taxon>
        <taxon>Chromadorea</taxon>
        <taxon>Rhabditida</taxon>
        <taxon>Spirurina</taxon>
        <taxon>Spiruromorpha</taxon>
        <taxon>Filarioidea</taxon>
        <taxon>Setariidae</taxon>
        <taxon>Setaria</taxon>
    </lineage>
</organism>
<dbReference type="Proteomes" id="UP000887581">
    <property type="component" value="Unplaced"/>
</dbReference>
<evidence type="ECO:0000256" key="5">
    <source>
        <dbReference type="ARBA" id="ARBA00022516"/>
    </source>
</evidence>
<dbReference type="PANTHER" id="PTHR13101">
    <property type="entry name" value="PHOSPHOMEVALONATE KINASE"/>
    <property type="match status" value="1"/>
</dbReference>
<name>A0A915Q5F2_9BILA</name>
<keyword evidence="11" id="KW-0067">ATP-binding</keyword>
<evidence type="ECO:0000256" key="1">
    <source>
        <dbReference type="ARBA" id="ARBA00004514"/>
    </source>
</evidence>
<evidence type="ECO:0000256" key="7">
    <source>
        <dbReference type="ARBA" id="ARBA00022679"/>
    </source>
</evidence>
<keyword evidence="10" id="KW-0152">Cholesterol biosynthesis</keyword>
<evidence type="ECO:0000256" key="15">
    <source>
        <dbReference type="ARBA" id="ARBA00023166"/>
    </source>
</evidence>
<evidence type="ECO:0000256" key="17">
    <source>
        <dbReference type="ARBA" id="ARBA00034549"/>
    </source>
</evidence>
<dbReference type="GO" id="GO:0006695">
    <property type="term" value="P:cholesterol biosynthetic process"/>
    <property type="evidence" value="ECO:0007669"/>
    <property type="project" value="UniProtKB-KW"/>
</dbReference>
<comment type="pathway">
    <text evidence="2">Isoprenoid biosynthesis; isopentenyl diphosphate biosynthesis via mevalonate pathway; isopentenyl diphosphate from (R)-mevalonate: step 2/3.</text>
</comment>
<dbReference type="GO" id="GO:0005524">
    <property type="term" value="F:ATP binding"/>
    <property type="evidence" value="ECO:0007669"/>
    <property type="project" value="UniProtKB-KW"/>
</dbReference>
<dbReference type="AlphaFoldDB" id="A0A915Q5F2"/>
<evidence type="ECO:0000256" key="8">
    <source>
        <dbReference type="ARBA" id="ARBA00022741"/>
    </source>
</evidence>
<evidence type="ECO:0000256" key="2">
    <source>
        <dbReference type="ARBA" id="ARBA00005017"/>
    </source>
</evidence>
<proteinExistence type="predicted"/>
<evidence type="ECO:0000256" key="16">
    <source>
        <dbReference type="ARBA" id="ARBA00023221"/>
    </source>
</evidence>
<dbReference type="PANTHER" id="PTHR13101:SF1">
    <property type="entry name" value="PHOSPHOMEVALONATE KINASE"/>
    <property type="match status" value="1"/>
</dbReference>
<evidence type="ECO:0000256" key="6">
    <source>
        <dbReference type="ARBA" id="ARBA00022548"/>
    </source>
</evidence>
<dbReference type="InterPro" id="IPR005919">
    <property type="entry name" value="Pmev_kin_anim"/>
</dbReference>
<keyword evidence="4" id="KW-0963">Cytoplasm</keyword>
<keyword evidence="6" id="KW-0153">Cholesterol metabolism</keyword>
<keyword evidence="18" id="KW-1185">Reference proteome</keyword>
<keyword evidence="7" id="KW-0808">Transferase</keyword>
<evidence type="ECO:0000256" key="12">
    <source>
        <dbReference type="ARBA" id="ARBA00022955"/>
    </source>
</evidence>
<dbReference type="GO" id="GO:0005829">
    <property type="term" value="C:cytosol"/>
    <property type="evidence" value="ECO:0007669"/>
    <property type="project" value="UniProtKB-SubCell"/>
</dbReference>
<keyword evidence="13" id="KW-0756">Sterol biosynthesis</keyword>
<accession>A0A915Q5F2</accession>
<reference evidence="19" key="1">
    <citation type="submission" date="2022-11" db="UniProtKB">
        <authorList>
            <consortium name="WormBaseParasite"/>
        </authorList>
    </citation>
    <scope>IDENTIFICATION</scope>
</reference>
<keyword evidence="8" id="KW-0547">Nucleotide-binding</keyword>
<evidence type="ECO:0000256" key="9">
    <source>
        <dbReference type="ARBA" id="ARBA00022777"/>
    </source>
</evidence>
<dbReference type="Pfam" id="PF04275">
    <property type="entry name" value="P-mevalo_kinase"/>
    <property type="match status" value="1"/>
</dbReference>
<evidence type="ECO:0000256" key="3">
    <source>
        <dbReference type="ARBA" id="ARBA00012958"/>
    </source>
</evidence>
<keyword evidence="14" id="KW-0443">Lipid metabolism</keyword>
<keyword evidence="16" id="KW-0753">Steroid metabolism</keyword>
<sequence>MKPIVICLSGKRKCGKDFVGSLLTSRLEEIGYEVIICGVSYPLKEEYAQLNGVDAERLKYDVEYKELYRKDMIAWGEKMRKDDPGYFCRKVLAAVNSADVLIVPDCRRLSDIQFFRMHCGSRLRLLRIESALSMREMRGFVFVEGIDDQATECGLDEYNQWDLVIVNNIQVVSGSLPSNLDSHSFDLRHRIGYDNFVQSVF</sequence>
<protein>
    <recommendedName>
        <fullName evidence="17">Phosphomevalonate kinase</fullName>
        <ecNumber evidence="3">2.7.4.2</ecNumber>
    </recommendedName>
</protein>
<keyword evidence="15" id="KW-1207">Sterol metabolism</keyword>
<keyword evidence="5" id="KW-0444">Lipid biosynthesis</keyword>
<dbReference type="GO" id="GO:0019287">
    <property type="term" value="P:isopentenyl diphosphate biosynthetic process, mevalonate pathway"/>
    <property type="evidence" value="ECO:0007669"/>
    <property type="project" value="TreeGrafter"/>
</dbReference>
<evidence type="ECO:0000256" key="14">
    <source>
        <dbReference type="ARBA" id="ARBA00023098"/>
    </source>
</evidence>
<dbReference type="GO" id="GO:0004631">
    <property type="term" value="F:phosphomevalonate kinase activity"/>
    <property type="evidence" value="ECO:0007669"/>
    <property type="project" value="UniProtKB-EC"/>
</dbReference>
<dbReference type="InterPro" id="IPR027417">
    <property type="entry name" value="P-loop_NTPase"/>
</dbReference>
<evidence type="ECO:0000313" key="19">
    <source>
        <dbReference type="WBParaSite" id="sdigi.contig614.g9221.t1"/>
    </source>
</evidence>
<dbReference type="Gene3D" id="3.40.50.300">
    <property type="entry name" value="P-loop containing nucleotide triphosphate hydrolases"/>
    <property type="match status" value="1"/>
</dbReference>
<evidence type="ECO:0000256" key="11">
    <source>
        <dbReference type="ARBA" id="ARBA00022840"/>
    </source>
</evidence>
<evidence type="ECO:0000256" key="4">
    <source>
        <dbReference type="ARBA" id="ARBA00022490"/>
    </source>
</evidence>
<evidence type="ECO:0000313" key="18">
    <source>
        <dbReference type="Proteomes" id="UP000887581"/>
    </source>
</evidence>
<keyword evidence="9" id="KW-0418">Kinase</keyword>
<evidence type="ECO:0000256" key="13">
    <source>
        <dbReference type="ARBA" id="ARBA00023011"/>
    </source>
</evidence>
<dbReference type="WBParaSite" id="sdigi.contig614.g9221.t1">
    <property type="protein sequence ID" value="sdigi.contig614.g9221.t1"/>
    <property type="gene ID" value="sdigi.contig614.g9221"/>
</dbReference>
<evidence type="ECO:0000256" key="10">
    <source>
        <dbReference type="ARBA" id="ARBA00022778"/>
    </source>
</evidence>